<accession>A0A173RHK8</accession>
<evidence type="ECO:0000313" key="6">
    <source>
        <dbReference type="Proteomes" id="UP000095390"/>
    </source>
</evidence>
<evidence type="ECO:0000313" key="3">
    <source>
        <dbReference type="EMBL" id="CUM77277.1"/>
    </source>
</evidence>
<evidence type="ECO:0000259" key="2">
    <source>
        <dbReference type="SMART" id="SM00900"/>
    </source>
</evidence>
<dbReference type="GO" id="GO:0010181">
    <property type="term" value="F:FMN binding"/>
    <property type="evidence" value="ECO:0007669"/>
    <property type="project" value="InterPro"/>
</dbReference>
<gene>
    <name evidence="5" type="ORF">DW972_09005</name>
    <name evidence="4" type="ORF">ERS852450_00594</name>
    <name evidence="3" type="ORF">ERS852578_00148</name>
</gene>
<sequence length="163" mass="17177">MKYKNFLIRLFDLILVLGLLAGYQAVIYSRDKEATIAELKSQVNQLQGEKEDILEAAKNSGKLGTDGASAGQAGTYKDGTYTGSSQGFGGEIKVKVTVSGKKISAIDIIEASGEDEAYLSMAKDIVKTILDKQTTEVDTISGATYSSTGIKNAVGQALEGAAK</sequence>
<dbReference type="OrthoDB" id="9806398at2"/>
<dbReference type="Proteomes" id="UP000286561">
    <property type="component" value="Unassembled WGS sequence"/>
</dbReference>
<feature type="domain" description="FMN-binding" evidence="2">
    <location>
        <begin position="87"/>
        <end position="161"/>
    </location>
</feature>
<reference evidence="5 8" key="2">
    <citation type="submission" date="2018-08" db="EMBL/GenBank/DDBJ databases">
        <title>A genome reference for cultivated species of the human gut microbiota.</title>
        <authorList>
            <person name="Zou Y."/>
            <person name="Xue W."/>
            <person name="Luo G."/>
        </authorList>
    </citation>
    <scope>NUCLEOTIDE SEQUENCE [LARGE SCALE GENOMIC DNA]</scope>
    <source>
        <strain evidence="5 8">AM48-23BH</strain>
    </source>
</reference>
<dbReference type="EMBL" id="CYYC01000001">
    <property type="protein sequence ID" value="CUM77277.1"/>
    <property type="molecule type" value="Genomic_DNA"/>
</dbReference>
<dbReference type="EMBL" id="QSEP01000052">
    <property type="protein sequence ID" value="RGZ82332.1"/>
    <property type="molecule type" value="Genomic_DNA"/>
</dbReference>
<dbReference type="Proteomes" id="UP000095679">
    <property type="component" value="Unassembled WGS sequence"/>
</dbReference>
<dbReference type="RefSeq" id="WP_022170550.1">
    <property type="nucleotide sequence ID" value="NZ_BLYK01000034.1"/>
</dbReference>
<dbReference type="InterPro" id="IPR007329">
    <property type="entry name" value="FMN-bd"/>
</dbReference>
<dbReference type="Gene3D" id="3.90.1010.20">
    <property type="match status" value="1"/>
</dbReference>
<feature type="coiled-coil region" evidence="1">
    <location>
        <begin position="29"/>
        <end position="56"/>
    </location>
</feature>
<reference evidence="6 7" key="1">
    <citation type="submission" date="2015-09" db="EMBL/GenBank/DDBJ databases">
        <authorList>
            <consortium name="Pathogen Informatics"/>
        </authorList>
    </citation>
    <scope>NUCLEOTIDE SEQUENCE [LARGE SCALE GENOMIC DNA]</scope>
    <source>
        <strain evidence="4 7">2789STDY5834835</strain>
        <strain evidence="3 6">2789STDY5834966</strain>
    </source>
</reference>
<dbReference type="SMART" id="SM00900">
    <property type="entry name" value="FMN_bind"/>
    <property type="match status" value="1"/>
</dbReference>
<evidence type="ECO:0000313" key="8">
    <source>
        <dbReference type="Proteomes" id="UP000286561"/>
    </source>
</evidence>
<keyword evidence="1" id="KW-0175">Coiled coil</keyword>
<keyword evidence="3" id="KW-0830">Ubiquinone</keyword>
<proteinExistence type="predicted"/>
<dbReference type="GO" id="GO:0016020">
    <property type="term" value="C:membrane"/>
    <property type="evidence" value="ECO:0007669"/>
    <property type="project" value="InterPro"/>
</dbReference>
<dbReference type="Proteomes" id="UP000095390">
    <property type="component" value="Unassembled WGS sequence"/>
</dbReference>
<protein>
    <submittedName>
        <fullName evidence="5">FMN-binding protein</fullName>
    </submittedName>
    <submittedName>
        <fullName evidence="3">Predicted NADH:ubiquinone oxidoreductase, subunit RnfG</fullName>
    </submittedName>
</protein>
<evidence type="ECO:0000313" key="5">
    <source>
        <dbReference type="EMBL" id="RGZ82332.1"/>
    </source>
</evidence>
<evidence type="ECO:0000256" key="1">
    <source>
        <dbReference type="SAM" id="Coils"/>
    </source>
</evidence>
<evidence type="ECO:0000313" key="7">
    <source>
        <dbReference type="Proteomes" id="UP000095679"/>
    </source>
</evidence>
<dbReference type="EMBL" id="CYZL01000004">
    <property type="protein sequence ID" value="CUN77006.1"/>
    <property type="molecule type" value="Genomic_DNA"/>
</dbReference>
<evidence type="ECO:0000313" key="4">
    <source>
        <dbReference type="EMBL" id="CUN77006.1"/>
    </source>
</evidence>
<dbReference type="AlphaFoldDB" id="A0A173RHK8"/>
<dbReference type="Pfam" id="PF04205">
    <property type="entry name" value="FMN_bind"/>
    <property type="match status" value="1"/>
</dbReference>
<name>A0A173RHK8_9FIRM</name>
<organism evidence="3 6">
    <name type="scientific">Anaerobutyricum hallii</name>
    <dbReference type="NCBI Taxonomy" id="39488"/>
    <lineage>
        <taxon>Bacteria</taxon>
        <taxon>Bacillati</taxon>
        <taxon>Bacillota</taxon>
        <taxon>Clostridia</taxon>
        <taxon>Lachnospirales</taxon>
        <taxon>Lachnospiraceae</taxon>
        <taxon>Anaerobutyricum</taxon>
    </lineage>
</organism>